<dbReference type="EMBL" id="BHZC01000001">
    <property type="protein sequence ID" value="GCD33146.1"/>
    <property type="molecule type" value="Genomic_DNA"/>
</dbReference>
<gene>
    <name evidence="2" type="ORF">OEIGOIKO_00865</name>
</gene>
<dbReference type="AlphaFoldDB" id="A0A7U9KPY2"/>
<accession>A0A7U9KPY2</accession>
<proteinExistence type="predicted"/>
<dbReference type="GeneID" id="95619916"/>
<feature type="region of interest" description="Disordered" evidence="1">
    <location>
        <begin position="202"/>
        <end position="226"/>
    </location>
</feature>
<evidence type="ECO:0000256" key="1">
    <source>
        <dbReference type="SAM" id="MobiDB-lite"/>
    </source>
</evidence>
<organism evidence="2 3">
    <name type="scientific">Streptomyces chrestomyceticus JCM 4735</name>
    <dbReference type="NCBI Taxonomy" id="1306181"/>
    <lineage>
        <taxon>Bacteria</taxon>
        <taxon>Bacillati</taxon>
        <taxon>Actinomycetota</taxon>
        <taxon>Actinomycetes</taxon>
        <taxon>Kitasatosporales</taxon>
        <taxon>Streptomycetaceae</taxon>
        <taxon>Streptomyces</taxon>
    </lineage>
</organism>
<comment type="caution">
    <text evidence="2">The sequence shown here is derived from an EMBL/GenBank/DDBJ whole genome shotgun (WGS) entry which is preliminary data.</text>
</comment>
<dbReference type="Proteomes" id="UP000287830">
    <property type="component" value="Unassembled WGS sequence"/>
</dbReference>
<name>A0A7U9KPY2_9ACTN</name>
<dbReference type="RefSeq" id="WP_125043674.1">
    <property type="nucleotide sequence ID" value="NZ_BHZC01000001.1"/>
</dbReference>
<sequence>MIDYRNEQYEHWPHYEDITDEYYRSGRFFYGEDRGGRLQIGRVVAFYRAFSGVITPAIEPVVRFFDQEGEEGLPEYVSLGTRTERYWMGQTVQDVEKAWREASSAGSWPQPHGRQWMHSAAPFYVDPAHYLLYYAALGDEGETYLGRVVGWDPPKFADELPTPIVRLYRPDGDLDGEGKYVGLDLPDNYWMTGTLESARKDLAEEITRRSAGPDLPDDPWTRGAEE</sequence>
<dbReference type="OrthoDB" id="4106877at2"/>
<evidence type="ECO:0000313" key="3">
    <source>
        <dbReference type="Proteomes" id="UP000287830"/>
    </source>
</evidence>
<evidence type="ECO:0000313" key="2">
    <source>
        <dbReference type="EMBL" id="GCD33146.1"/>
    </source>
</evidence>
<reference evidence="2 3" key="1">
    <citation type="submission" date="2018-11" db="EMBL/GenBank/DDBJ databases">
        <title>Whole genome sequence of Streptomyces chrestomyceticus NBRC 13444(T).</title>
        <authorList>
            <person name="Komaki H."/>
            <person name="Tamura T."/>
        </authorList>
    </citation>
    <scope>NUCLEOTIDE SEQUENCE [LARGE SCALE GENOMIC DNA]</scope>
    <source>
        <strain evidence="2 3">NBRC 13444</strain>
    </source>
</reference>
<protein>
    <submittedName>
        <fullName evidence="2">Uncharacterized protein</fullName>
    </submittedName>
</protein>